<dbReference type="CDD" id="cd07572">
    <property type="entry name" value="nit"/>
    <property type="match status" value="1"/>
</dbReference>
<dbReference type="eggNOG" id="KOG0807">
    <property type="taxonomic scope" value="Eukaryota"/>
</dbReference>
<dbReference type="JaponicusDB" id="SJAG_04939">
    <property type="gene designation" value="nit1"/>
</dbReference>
<dbReference type="AlphaFoldDB" id="B6K863"/>
<keyword evidence="5" id="KW-1185">Reference proteome</keyword>
<accession>B6K863</accession>
<keyword evidence="1" id="KW-0378">Hydrolase</keyword>
<reference evidence="3 5" key="1">
    <citation type="journal article" date="2011" name="Science">
        <title>Comparative functional genomics of the fission yeasts.</title>
        <authorList>
            <person name="Rhind N."/>
            <person name="Chen Z."/>
            <person name="Yassour M."/>
            <person name="Thompson D.A."/>
            <person name="Haas B.J."/>
            <person name="Habib N."/>
            <person name="Wapinski I."/>
            <person name="Roy S."/>
            <person name="Lin M.F."/>
            <person name="Heiman D.I."/>
            <person name="Young S.K."/>
            <person name="Furuya K."/>
            <person name="Guo Y."/>
            <person name="Pidoux A."/>
            <person name="Chen H.M."/>
            <person name="Robbertse B."/>
            <person name="Goldberg J.M."/>
            <person name="Aoki K."/>
            <person name="Bayne E.H."/>
            <person name="Berlin A.M."/>
            <person name="Desjardins C.A."/>
            <person name="Dobbs E."/>
            <person name="Dukaj L."/>
            <person name="Fan L."/>
            <person name="FitzGerald M.G."/>
            <person name="French C."/>
            <person name="Gujja S."/>
            <person name="Hansen K."/>
            <person name="Keifenheim D."/>
            <person name="Levin J.Z."/>
            <person name="Mosher R.A."/>
            <person name="Mueller C.A."/>
            <person name="Pfiffner J."/>
            <person name="Priest M."/>
            <person name="Russ C."/>
            <person name="Smialowska A."/>
            <person name="Swoboda P."/>
            <person name="Sykes S.M."/>
            <person name="Vaughn M."/>
            <person name="Vengrova S."/>
            <person name="Yoder R."/>
            <person name="Zeng Q."/>
            <person name="Allshire R."/>
            <person name="Baulcombe D."/>
            <person name="Birren B.W."/>
            <person name="Brown W."/>
            <person name="Ekwall K."/>
            <person name="Kellis M."/>
            <person name="Leatherwood J."/>
            <person name="Levin H."/>
            <person name="Margalit H."/>
            <person name="Martienssen R."/>
            <person name="Nieduszynski C.A."/>
            <person name="Spatafora J.W."/>
            <person name="Friedman N."/>
            <person name="Dalgaard J.Z."/>
            <person name="Baumann P."/>
            <person name="Niki H."/>
            <person name="Regev A."/>
            <person name="Nusbaum C."/>
        </authorList>
    </citation>
    <scope>NUCLEOTIDE SEQUENCE [LARGE SCALE GENOMIC DNA]</scope>
    <source>
        <strain evidence="5">yFS275 / FY16936</strain>
    </source>
</reference>
<feature type="domain" description="CN hydrolase" evidence="2">
    <location>
        <begin position="1"/>
        <end position="253"/>
    </location>
</feature>
<name>B6K863_SCHJY</name>
<dbReference type="OrthoDB" id="10250282at2759"/>
<sequence>MLAAIAQLQSTKSIFRNLAKCKELIIEAAAKGASCIFFPEASDFIAENVNESVELTSTEENKKFLQGICEQAIRSKIHVNICVHEASECAGKIYNSNIWIEPTRGTIAARYHKVHLFDVDLGPGKTFKESNSTMPGTEIPSPVMTPLGKVGLAICFDLRFPELAQHLRSKGADILVYPSAFTEKTGAAHWETLLRARAIDSQCFVVAAAQHGAHNAKRTSYGHSMVIDPWGTVIAQYSDMNTPEGLLLFDVNLSIAERVRRAIPLARRNDLYPKL</sequence>
<dbReference type="GeneID" id="7050371"/>
<dbReference type="InterPro" id="IPR003010">
    <property type="entry name" value="C-N_Hydrolase"/>
</dbReference>
<organism evidence="3 5">
    <name type="scientific">Schizosaccharomyces japonicus (strain yFS275 / FY16936)</name>
    <name type="common">Fission yeast</name>
    <dbReference type="NCBI Taxonomy" id="402676"/>
    <lineage>
        <taxon>Eukaryota</taxon>
        <taxon>Fungi</taxon>
        <taxon>Dikarya</taxon>
        <taxon>Ascomycota</taxon>
        <taxon>Taphrinomycotina</taxon>
        <taxon>Schizosaccharomycetes</taxon>
        <taxon>Schizosaccharomycetales</taxon>
        <taxon>Schizosaccharomycetaceae</taxon>
        <taxon>Schizosaccharomyces</taxon>
    </lineage>
</organism>
<dbReference type="GO" id="GO:0043605">
    <property type="term" value="P:amide catabolic process"/>
    <property type="evidence" value="ECO:0007669"/>
    <property type="project" value="EnsemblFungi"/>
</dbReference>
<dbReference type="Gene3D" id="3.60.110.10">
    <property type="entry name" value="Carbon-nitrogen hydrolase"/>
    <property type="match status" value="1"/>
</dbReference>
<dbReference type="PANTHER" id="PTHR23088:SF27">
    <property type="entry name" value="DEAMINATED GLUTATHIONE AMIDASE"/>
    <property type="match status" value="1"/>
</dbReference>
<dbReference type="InterPro" id="IPR036526">
    <property type="entry name" value="C-N_Hydrolase_sf"/>
</dbReference>
<dbReference type="Proteomes" id="UP000001744">
    <property type="component" value="Unassembled WGS sequence"/>
</dbReference>
<evidence type="ECO:0000313" key="4">
    <source>
        <dbReference type="JaponicusDB" id="SJAG_04939"/>
    </source>
</evidence>
<dbReference type="HOGENOM" id="CLU_030130_1_2_1"/>
<dbReference type="GO" id="GO:0110050">
    <property type="term" value="F:deaminated glutathione amidase activity"/>
    <property type="evidence" value="ECO:0007669"/>
    <property type="project" value="EnsemblFungi"/>
</dbReference>
<evidence type="ECO:0000256" key="1">
    <source>
        <dbReference type="ARBA" id="ARBA00022801"/>
    </source>
</evidence>
<dbReference type="OMA" id="MRVAVCQ"/>
<dbReference type="STRING" id="402676.B6K863"/>
<gene>
    <name evidence="4" type="primary">nit1</name>
    <name evidence="3" type="ORF">SJAG_04939</name>
</gene>
<dbReference type="PROSITE" id="PS50263">
    <property type="entry name" value="CN_HYDROLASE"/>
    <property type="match status" value="1"/>
</dbReference>
<evidence type="ECO:0000313" key="3">
    <source>
        <dbReference type="EMBL" id="EEB09717.1"/>
    </source>
</evidence>
<proteinExistence type="predicted"/>
<evidence type="ECO:0000259" key="2">
    <source>
        <dbReference type="PROSITE" id="PS50263"/>
    </source>
</evidence>
<protein>
    <submittedName>
        <fullName evidence="3">Bis(5'-adenosyl)-triphosphatase</fullName>
    </submittedName>
</protein>
<dbReference type="RefSeq" id="XP_002176010.1">
    <property type="nucleotide sequence ID" value="XM_002175974.2"/>
</dbReference>
<dbReference type="VEuPathDB" id="FungiDB:SJAG_04939"/>
<dbReference type="InterPro" id="IPR045254">
    <property type="entry name" value="Nit1/2_C-N_Hydrolase"/>
</dbReference>
<dbReference type="EMBL" id="KE651167">
    <property type="protein sequence ID" value="EEB09717.1"/>
    <property type="molecule type" value="Genomic_DNA"/>
</dbReference>
<evidence type="ECO:0000313" key="5">
    <source>
        <dbReference type="Proteomes" id="UP000001744"/>
    </source>
</evidence>
<dbReference type="Pfam" id="PF00795">
    <property type="entry name" value="CN_hydrolase"/>
    <property type="match status" value="1"/>
</dbReference>
<dbReference type="SUPFAM" id="SSF56317">
    <property type="entry name" value="Carbon-nitrogen hydrolase"/>
    <property type="match status" value="1"/>
</dbReference>
<dbReference type="PANTHER" id="PTHR23088">
    <property type="entry name" value="NITRILASE-RELATED"/>
    <property type="match status" value="1"/>
</dbReference>